<protein>
    <submittedName>
        <fullName evidence="2">Uncharacterized protein</fullName>
    </submittedName>
</protein>
<evidence type="ECO:0000313" key="3">
    <source>
        <dbReference type="Proteomes" id="UP000287651"/>
    </source>
</evidence>
<dbReference type="AlphaFoldDB" id="A0A426ZAM5"/>
<organism evidence="2 3">
    <name type="scientific">Ensete ventricosum</name>
    <name type="common">Abyssinian banana</name>
    <name type="synonym">Musa ensete</name>
    <dbReference type="NCBI Taxonomy" id="4639"/>
    <lineage>
        <taxon>Eukaryota</taxon>
        <taxon>Viridiplantae</taxon>
        <taxon>Streptophyta</taxon>
        <taxon>Embryophyta</taxon>
        <taxon>Tracheophyta</taxon>
        <taxon>Spermatophyta</taxon>
        <taxon>Magnoliopsida</taxon>
        <taxon>Liliopsida</taxon>
        <taxon>Zingiberales</taxon>
        <taxon>Musaceae</taxon>
        <taxon>Ensete</taxon>
    </lineage>
</organism>
<gene>
    <name evidence="2" type="ORF">B296_00019590</name>
</gene>
<comment type="caution">
    <text evidence="2">The sequence shown here is derived from an EMBL/GenBank/DDBJ whole genome shotgun (WGS) entry which is preliminary data.</text>
</comment>
<name>A0A426ZAM5_ENSVE</name>
<sequence length="133" mass="15504">EGEGGSRSGDDTVTQAQAGEVEDERSGFGKKRYPWESVRHELVTHSDPTRTRREGGMGGWSKPIQMENKIWRPAVDRLLLSVIWSPRDSDDLESQPHHRLSYYYYYLMRECELGVQLPPCDASLRFVSFRLWW</sequence>
<evidence type="ECO:0000256" key="1">
    <source>
        <dbReference type="SAM" id="MobiDB-lite"/>
    </source>
</evidence>
<accession>A0A426ZAM5</accession>
<feature type="non-terminal residue" evidence="2">
    <location>
        <position position="1"/>
    </location>
</feature>
<evidence type="ECO:0000313" key="2">
    <source>
        <dbReference type="EMBL" id="RRT61006.1"/>
    </source>
</evidence>
<reference evidence="2 3" key="1">
    <citation type="journal article" date="2014" name="Agronomy (Basel)">
        <title>A Draft Genome Sequence for Ensete ventricosum, the Drought-Tolerant Tree Against Hunger.</title>
        <authorList>
            <person name="Harrison J."/>
            <person name="Moore K.A."/>
            <person name="Paszkiewicz K."/>
            <person name="Jones T."/>
            <person name="Grant M."/>
            <person name="Ambacheew D."/>
            <person name="Muzemil S."/>
            <person name="Studholme D.J."/>
        </authorList>
    </citation>
    <scope>NUCLEOTIDE SEQUENCE [LARGE SCALE GENOMIC DNA]</scope>
</reference>
<feature type="region of interest" description="Disordered" evidence="1">
    <location>
        <begin position="1"/>
        <end position="32"/>
    </location>
</feature>
<proteinExistence type="predicted"/>
<dbReference type="EMBL" id="AMZH03007570">
    <property type="protein sequence ID" value="RRT61006.1"/>
    <property type="molecule type" value="Genomic_DNA"/>
</dbReference>
<dbReference type="Proteomes" id="UP000287651">
    <property type="component" value="Unassembled WGS sequence"/>
</dbReference>